<sequence length="1211" mass="138299">MAQRFSRALVGTFFYGRPSLQFIRQFLEKIGFNEFSVVLMDNTHILINFSSDNDFHRCFKRQDWKVGNYHMRISKWTPDFDPRYESPILPIWISIKDLPIHLHSKSSLMRIGNLFGKALKIDATTENFGRPSTARVCVEVDISKPPITKFYVKNGPNPLLLIAIFEELPEYCGECKGVGRHNSQCKFFKPQTENLKTQANQSTDGRKIPLETSMQQKYKPISTQSGKQTLQAKKPSLPKYNSGGTQNPLPNNHPTPPLNPTTSNNNTSILIHDSNTSASIPSTSKPISTQPNNSLSPQPKTSLTETPSPITLTPNNSQPTSKQSTPPTEIPTPSPITLNNQPTSNNNQPISGLNILTPMPLLKPQPSTTQPPPENFLEEADWEILVHNDILAKCLVSWEENQQLKPTANQPPTPPHTSFDDLHLHTENLSLNPIYLSDTEPPQKHDPLKNLPSAELHLHPSTTDSSVSKQQETPENKDYQVRTDEDIHEQPFTIVRLAILIATHKISFLAIMEPKTTAKKLTHFQLTLGFSHSRSFLENRVWVMWKDDNLIYQHHQEMDQAINIYFTTHNSPITITTVYGKYSVTDRQRLWHDITSTSLSMQNPWVIGGDFNCISSVDHHKGINNPCLRSIHDFDKCIMDASLISPIATGSTFTWTGVRSLGRIWRRIDRVFHNNHTLNSFQDITCNHLPRNTSDHNPLLIKLSNLHFTGPKPFRYINCWSTHNSFMSTVSNNWGPYVGGGMRGLGYKLKNLGHILHSWNKNTFGNIFNRVSFLEGELNVIEEQFDTDPTPEMRSLMQETKAKLIAASQQEYSYWKQKANIKWTKEGDANTAFFHSTVKIRRSQQKINSLKTKEGKWLHNQDEIHEEILNYYNTLFMYKESHNDRFTANIPNLITQMDNNSLTSLPDENEVKEAVWSLSADSAAGPDGFNDNKKYHWSSWEKLCLPKDEGGLGITDLNTLQLAYGFKMWWTYTQNNSLWANFMRARYPRGLSIAPKIIDSVYWKRLYEVNSMADNHLSIDTQGRILWNTNHGILTYLTNWWKQGALQKHNKALLNIIPGIITHEIWKERNRRIYEEEEHTLTQTITIITKQIYEWIFIHHKGKTTPDIRIYDSLPPIRMGAITVHRWVFPATGVTLTTDAAIREGRSAGASILRTRHDQFLIAWTYPLQPNLPPAETEMEAAFEGVGQRCREAYIAVPEVSGNPTLANSDV</sequence>
<dbReference type="InterPro" id="IPR005135">
    <property type="entry name" value="Endo/exonuclease/phosphatase"/>
</dbReference>
<dbReference type="GO" id="GO:0003824">
    <property type="term" value="F:catalytic activity"/>
    <property type="evidence" value="ECO:0007669"/>
    <property type="project" value="InterPro"/>
</dbReference>
<dbReference type="Pfam" id="PF03372">
    <property type="entry name" value="Exo_endo_phos"/>
    <property type="match status" value="1"/>
</dbReference>
<feature type="domain" description="DUF4283" evidence="3">
    <location>
        <begin position="2"/>
        <end position="82"/>
    </location>
</feature>
<dbReference type="PANTHER" id="PTHR31286:SF179">
    <property type="entry name" value="RNASE H TYPE-1 DOMAIN-CONTAINING PROTEIN"/>
    <property type="match status" value="1"/>
</dbReference>
<feature type="region of interest" description="Disordered" evidence="1">
    <location>
        <begin position="195"/>
        <end position="374"/>
    </location>
</feature>
<reference evidence="4 5" key="1">
    <citation type="submission" date="2018-04" db="EMBL/GenBank/DDBJ databases">
        <authorList>
            <person name="Vogel A."/>
        </authorList>
    </citation>
    <scope>NUCLEOTIDE SEQUENCE [LARGE SCALE GENOMIC DNA]</scope>
</reference>
<feature type="compositionally biased region" description="Polar residues" evidence="1">
    <location>
        <begin position="273"/>
        <end position="323"/>
    </location>
</feature>
<feature type="domain" description="Endonuclease/exonuclease/phosphatase" evidence="2">
    <location>
        <begin position="536"/>
        <end position="696"/>
    </location>
</feature>
<dbReference type="OrthoDB" id="1742302at2759"/>
<keyword evidence="5" id="KW-1185">Reference proteome</keyword>
<feature type="compositionally biased region" description="Polar residues" evidence="1">
    <location>
        <begin position="338"/>
        <end position="351"/>
    </location>
</feature>
<evidence type="ECO:0000313" key="5">
    <source>
        <dbReference type="Proteomes" id="UP000595140"/>
    </source>
</evidence>
<dbReference type="PANTHER" id="PTHR31286">
    <property type="entry name" value="GLYCINE-RICH CELL WALL STRUCTURAL PROTEIN 1.8-LIKE"/>
    <property type="match status" value="1"/>
</dbReference>
<dbReference type="InterPro" id="IPR036691">
    <property type="entry name" value="Endo/exonu/phosph_ase_sf"/>
</dbReference>
<protein>
    <submittedName>
        <fullName evidence="4">Uncharacterized protein</fullName>
    </submittedName>
</protein>
<evidence type="ECO:0000259" key="3">
    <source>
        <dbReference type="Pfam" id="PF14111"/>
    </source>
</evidence>
<feature type="compositionally biased region" description="Low complexity" evidence="1">
    <location>
        <begin position="260"/>
        <end position="272"/>
    </location>
</feature>
<evidence type="ECO:0000259" key="2">
    <source>
        <dbReference type="Pfam" id="PF03372"/>
    </source>
</evidence>
<accession>A0A484LIW7</accession>
<name>A0A484LIW7_9ASTE</name>
<dbReference type="Pfam" id="PF14111">
    <property type="entry name" value="DUF4283"/>
    <property type="match status" value="1"/>
</dbReference>
<feature type="compositionally biased region" description="Polar residues" evidence="1">
    <location>
        <begin position="212"/>
        <end position="231"/>
    </location>
</feature>
<dbReference type="InterPro" id="IPR025558">
    <property type="entry name" value="DUF4283"/>
</dbReference>
<dbReference type="AlphaFoldDB" id="A0A484LIW7"/>
<dbReference type="SUPFAM" id="SSF56219">
    <property type="entry name" value="DNase I-like"/>
    <property type="match status" value="1"/>
</dbReference>
<dbReference type="Proteomes" id="UP000595140">
    <property type="component" value="Unassembled WGS sequence"/>
</dbReference>
<evidence type="ECO:0000313" key="4">
    <source>
        <dbReference type="EMBL" id="VFQ76016.1"/>
    </source>
</evidence>
<dbReference type="Gene3D" id="3.60.10.10">
    <property type="entry name" value="Endonuclease/exonuclease/phosphatase"/>
    <property type="match status" value="1"/>
</dbReference>
<gene>
    <name evidence="4" type="ORF">CCAM_LOCUS17792</name>
</gene>
<evidence type="ECO:0000256" key="1">
    <source>
        <dbReference type="SAM" id="MobiDB-lite"/>
    </source>
</evidence>
<proteinExistence type="predicted"/>
<feature type="region of interest" description="Disordered" evidence="1">
    <location>
        <begin position="434"/>
        <end position="480"/>
    </location>
</feature>
<feature type="compositionally biased region" description="Polar residues" evidence="1">
    <location>
        <begin position="460"/>
        <end position="471"/>
    </location>
</feature>
<dbReference type="InterPro" id="IPR040256">
    <property type="entry name" value="At4g02000-like"/>
</dbReference>
<dbReference type="EMBL" id="OOIL02001465">
    <property type="protein sequence ID" value="VFQ76016.1"/>
    <property type="molecule type" value="Genomic_DNA"/>
</dbReference>
<organism evidence="4 5">
    <name type="scientific">Cuscuta campestris</name>
    <dbReference type="NCBI Taxonomy" id="132261"/>
    <lineage>
        <taxon>Eukaryota</taxon>
        <taxon>Viridiplantae</taxon>
        <taxon>Streptophyta</taxon>
        <taxon>Embryophyta</taxon>
        <taxon>Tracheophyta</taxon>
        <taxon>Spermatophyta</taxon>
        <taxon>Magnoliopsida</taxon>
        <taxon>eudicotyledons</taxon>
        <taxon>Gunneridae</taxon>
        <taxon>Pentapetalae</taxon>
        <taxon>asterids</taxon>
        <taxon>lamiids</taxon>
        <taxon>Solanales</taxon>
        <taxon>Convolvulaceae</taxon>
        <taxon>Cuscuteae</taxon>
        <taxon>Cuscuta</taxon>
        <taxon>Cuscuta subgen. Grammica</taxon>
        <taxon>Cuscuta sect. Cleistogrammica</taxon>
    </lineage>
</organism>